<feature type="non-terminal residue" evidence="1">
    <location>
        <position position="169"/>
    </location>
</feature>
<evidence type="ECO:0000313" key="1">
    <source>
        <dbReference type="EMBL" id="CAN0167161.1"/>
    </source>
</evidence>
<dbReference type="EMBL" id="OX596106">
    <property type="protein sequence ID" value="CAN0167161.1"/>
    <property type="molecule type" value="Genomic_DNA"/>
</dbReference>
<name>A0AC59Z2A8_RANTA</name>
<protein>
    <submittedName>
        <fullName evidence="1">Uncharacterized protein</fullName>
    </submittedName>
</protein>
<gene>
    <name evidence="1" type="ORF">MRATA1EN22A_LOCUS13052</name>
</gene>
<reference evidence="1" key="1">
    <citation type="submission" date="2023-05" db="EMBL/GenBank/DDBJ databases">
        <authorList>
            <consortium name="ELIXIR-Norway"/>
        </authorList>
    </citation>
    <scope>NUCLEOTIDE SEQUENCE</scope>
</reference>
<organism evidence="1">
    <name type="scientific">Rangifer tarandus platyrhynchus</name>
    <name type="common">Svalbard reindeer</name>
    <dbReference type="NCBI Taxonomy" id="3082113"/>
    <lineage>
        <taxon>Eukaryota</taxon>
        <taxon>Metazoa</taxon>
        <taxon>Chordata</taxon>
        <taxon>Craniata</taxon>
        <taxon>Vertebrata</taxon>
        <taxon>Euteleostomi</taxon>
        <taxon>Mammalia</taxon>
        <taxon>Eutheria</taxon>
        <taxon>Laurasiatheria</taxon>
        <taxon>Artiodactyla</taxon>
        <taxon>Ruminantia</taxon>
        <taxon>Pecora</taxon>
        <taxon>Cervidae</taxon>
        <taxon>Odocoileinae</taxon>
        <taxon>Rangifer</taxon>
    </lineage>
</organism>
<reference evidence="1" key="2">
    <citation type="submission" date="2025-03" db="EMBL/GenBank/DDBJ databases">
        <authorList>
            <consortium name="ELIXIR-Norway"/>
            <consortium name="Elixir Norway"/>
        </authorList>
    </citation>
    <scope>NUCLEOTIDE SEQUENCE</scope>
</reference>
<proteinExistence type="predicted"/>
<sequence length="169" mass="18451">GGSGAGTRAGHPSGGPSRCFLPPPPGTQRGRWLRESRARAGHGESMTRPVGTATWGGIGRSRGDRARFADRHFTFCKEGGGSRGIGLLQGKKTRPRDSLHLHSGTQAAWRSPIWSTANLCGRERRQSSERLHWLPPESHTRPFPSHGTGESSLRGCTRLQQANEKRTRL</sequence>
<accession>A0AC59Z2A8</accession>